<feature type="domain" description="GPCR family 3 nine cysteines" evidence="1">
    <location>
        <begin position="82"/>
        <end position="121"/>
    </location>
</feature>
<organism evidence="2 3">
    <name type="scientific">Podarcis lilfordi</name>
    <name type="common">Lilford's wall lizard</name>
    <dbReference type="NCBI Taxonomy" id="74358"/>
    <lineage>
        <taxon>Eukaryota</taxon>
        <taxon>Metazoa</taxon>
        <taxon>Chordata</taxon>
        <taxon>Craniata</taxon>
        <taxon>Vertebrata</taxon>
        <taxon>Euteleostomi</taxon>
        <taxon>Lepidosauria</taxon>
        <taxon>Squamata</taxon>
        <taxon>Bifurcata</taxon>
        <taxon>Unidentata</taxon>
        <taxon>Episquamata</taxon>
        <taxon>Laterata</taxon>
        <taxon>Lacertibaenia</taxon>
        <taxon>Lacertidae</taxon>
        <taxon>Podarcis</taxon>
    </lineage>
</organism>
<accession>A0AA35K0P8</accession>
<keyword evidence="3" id="KW-1185">Reference proteome</keyword>
<dbReference type="InterPro" id="IPR004073">
    <property type="entry name" value="GPCR_3_vmron_rcpt_2"/>
</dbReference>
<dbReference type="Proteomes" id="UP001178461">
    <property type="component" value="Chromosome 2"/>
</dbReference>
<evidence type="ECO:0000313" key="2">
    <source>
        <dbReference type="EMBL" id="CAI5768724.1"/>
    </source>
</evidence>
<dbReference type="InterPro" id="IPR000068">
    <property type="entry name" value="GPCR_3_Ca_sens_rcpt-rel"/>
</dbReference>
<dbReference type="AlphaFoldDB" id="A0AA35K0P8"/>
<dbReference type="InterPro" id="IPR011500">
    <property type="entry name" value="GPCR_3_9-Cys_dom"/>
</dbReference>
<evidence type="ECO:0000259" key="1">
    <source>
        <dbReference type="Pfam" id="PF07562"/>
    </source>
</evidence>
<gene>
    <name evidence="2" type="ORF">PODLI_1B022276</name>
</gene>
<dbReference type="Pfam" id="PF07562">
    <property type="entry name" value="NCD3G"/>
    <property type="match status" value="1"/>
</dbReference>
<dbReference type="InterPro" id="IPR028082">
    <property type="entry name" value="Peripla_BP_I"/>
</dbReference>
<name>A0AA35K0P8_9SAUR</name>
<dbReference type="Gene3D" id="3.40.50.2300">
    <property type="match status" value="2"/>
</dbReference>
<protein>
    <submittedName>
        <fullName evidence="2">Vomeronasal type-2 receptor 26-like</fullName>
    </submittedName>
</protein>
<dbReference type="PANTHER" id="PTHR24061">
    <property type="entry name" value="CALCIUM-SENSING RECEPTOR-RELATED"/>
    <property type="match status" value="1"/>
</dbReference>
<proteinExistence type="predicted"/>
<dbReference type="InterPro" id="IPR038550">
    <property type="entry name" value="GPCR_3_9-Cys_sf"/>
</dbReference>
<dbReference type="SUPFAM" id="SSF53822">
    <property type="entry name" value="Periplasmic binding protein-like I"/>
    <property type="match status" value="1"/>
</dbReference>
<keyword evidence="2" id="KW-0675">Receptor</keyword>
<reference evidence="2" key="1">
    <citation type="submission" date="2022-12" db="EMBL/GenBank/DDBJ databases">
        <authorList>
            <person name="Alioto T."/>
            <person name="Alioto T."/>
            <person name="Gomez Garrido J."/>
        </authorList>
    </citation>
    <scope>NUCLEOTIDE SEQUENCE</scope>
</reference>
<dbReference type="GO" id="GO:0005886">
    <property type="term" value="C:plasma membrane"/>
    <property type="evidence" value="ECO:0007669"/>
    <property type="project" value="TreeGrafter"/>
</dbReference>
<dbReference type="GO" id="GO:0004930">
    <property type="term" value="F:G protein-coupled receptor activity"/>
    <property type="evidence" value="ECO:0007669"/>
    <property type="project" value="InterPro"/>
</dbReference>
<dbReference type="PRINTS" id="PR01535">
    <property type="entry name" value="VOMERONASL2R"/>
</dbReference>
<sequence>MAVQLHPFLRNVQLFNTSRGGLYSDENRDLAADYDIVNWVMFPNKSRGRVKVGSVERQAASHLKLTINPEAIVWPLQFKEIVPCARCTESCRPGYSKVVQEGQAVCCYACALCAEGTISTQEGA</sequence>
<dbReference type="Gene3D" id="2.10.50.30">
    <property type="entry name" value="GPCR, family 3, nine cysteines domain"/>
    <property type="match status" value="1"/>
</dbReference>
<evidence type="ECO:0000313" key="3">
    <source>
        <dbReference type="Proteomes" id="UP001178461"/>
    </source>
</evidence>
<dbReference type="EMBL" id="OX395127">
    <property type="protein sequence ID" value="CAI5768724.1"/>
    <property type="molecule type" value="Genomic_DNA"/>
</dbReference>
<dbReference type="PANTHER" id="PTHR24061:SF599">
    <property type="entry name" value="G-PROTEIN COUPLED RECEPTORS FAMILY 3 PROFILE DOMAIN-CONTAINING PROTEIN"/>
    <property type="match status" value="1"/>
</dbReference>